<gene>
    <name evidence="1" type="ORF">SAMN04487909_101161</name>
</gene>
<proteinExistence type="predicted"/>
<evidence type="ECO:0000313" key="1">
    <source>
        <dbReference type="EMBL" id="SDH99285.1"/>
    </source>
</evidence>
<dbReference type="EMBL" id="FNED01000001">
    <property type="protein sequence ID" value="SDH99285.1"/>
    <property type="molecule type" value="Genomic_DNA"/>
</dbReference>
<protein>
    <submittedName>
        <fullName evidence="1">Uncharacterized protein</fullName>
    </submittedName>
</protein>
<dbReference type="GeneID" id="51990399"/>
<reference evidence="1 2" key="1">
    <citation type="submission" date="2016-10" db="EMBL/GenBank/DDBJ databases">
        <authorList>
            <person name="de Groot N.N."/>
        </authorList>
    </citation>
    <scope>NUCLEOTIDE SEQUENCE [LARGE SCALE GENOMIC DNA]</scope>
    <source>
        <strain evidence="1 2">DSM 2895</strain>
    </source>
</reference>
<name>A0A1G8GXY6_ANEMI</name>
<accession>A0A1G8GXY6</accession>
<dbReference type="AlphaFoldDB" id="A0A1G8GXY6"/>
<sequence>MWKCPYCGSEYGMPYQDSNLTGMLCLGEMCGRFHTMTEEESKQVERHVYESDM</sequence>
<dbReference type="Proteomes" id="UP000182836">
    <property type="component" value="Unassembled WGS sequence"/>
</dbReference>
<evidence type="ECO:0000313" key="2">
    <source>
        <dbReference type="Proteomes" id="UP000182836"/>
    </source>
</evidence>
<organism evidence="1 2">
    <name type="scientific">Aneurinibacillus migulanus</name>
    <name type="common">Bacillus migulanus</name>
    <dbReference type="NCBI Taxonomy" id="47500"/>
    <lineage>
        <taxon>Bacteria</taxon>
        <taxon>Bacillati</taxon>
        <taxon>Bacillota</taxon>
        <taxon>Bacilli</taxon>
        <taxon>Bacillales</taxon>
        <taxon>Paenibacillaceae</taxon>
        <taxon>Aneurinibacillus group</taxon>
        <taxon>Aneurinibacillus</taxon>
    </lineage>
</organism>
<dbReference type="RefSeq" id="WP_162839140.1">
    <property type="nucleotide sequence ID" value="NZ_BJOA01000025.1"/>
</dbReference>